<comment type="caution">
    <text evidence="2">The sequence shown here is derived from an EMBL/GenBank/DDBJ whole genome shotgun (WGS) entry which is preliminary data.</text>
</comment>
<keyword evidence="3" id="KW-1185">Reference proteome</keyword>
<protein>
    <submittedName>
        <fullName evidence="2">Uncharacterized protein</fullName>
    </submittedName>
</protein>
<dbReference type="Proteomes" id="UP000054770">
    <property type="component" value="Unassembled WGS sequence"/>
</dbReference>
<evidence type="ECO:0000313" key="3">
    <source>
        <dbReference type="Proteomes" id="UP000054770"/>
    </source>
</evidence>
<dbReference type="AlphaFoldDB" id="A0A158FDL8"/>
<feature type="compositionally biased region" description="Low complexity" evidence="1">
    <location>
        <begin position="175"/>
        <end position="195"/>
    </location>
</feature>
<accession>A0A158FDL8</accession>
<gene>
    <name evidence="2" type="ORF">AWB68_00539</name>
</gene>
<feature type="region of interest" description="Disordered" evidence="1">
    <location>
        <begin position="1"/>
        <end position="36"/>
    </location>
</feature>
<sequence length="223" mass="24177">MTDSMRPHSATASTRKIEQRPGSGESTHPALSPENQSIGVGLLQKIVGITRATGPLCYASPRKSARADRVGRDDRLLVNIELDVPRVQPTANSSIHQTMGRQRAAAAKPQPQTIRPADGLVAFPVDRRIQTSHYPFHDAHLLLRTIAISPSPNTHRPSRLGVHPVPTGKTRGYESDPPTSSRSSSVPLRNVRSSSTARHCNALSSAKIYRTATFQMPQSVMSG</sequence>
<organism evidence="2 3">
    <name type="scientific">Caballeronia choica</name>
    <dbReference type="NCBI Taxonomy" id="326476"/>
    <lineage>
        <taxon>Bacteria</taxon>
        <taxon>Pseudomonadati</taxon>
        <taxon>Pseudomonadota</taxon>
        <taxon>Betaproteobacteria</taxon>
        <taxon>Burkholderiales</taxon>
        <taxon>Burkholderiaceae</taxon>
        <taxon>Caballeronia</taxon>
    </lineage>
</organism>
<reference evidence="2" key="1">
    <citation type="submission" date="2016-01" db="EMBL/GenBank/DDBJ databases">
        <authorList>
            <person name="Peeters C."/>
        </authorList>
    </citation>
    <scope>NUCLEOTIDE SEQUENCE [LARGE SCALE GENOMIC DNA]</scope>
    <source>
        <strain evidence="2">LMG 22940</strain>
    </source>
</reference>
<proteinExistence type="predicted"/>
<dbReference type="EMBL" id="FCON02000003">
    <property type="protein sequence ID" value="SAL17952.1"/>
    <property type="molecule type" value="Genomic_DNA"/>
</dbReference>
<feature type="region of interest" description="Disordered" evidence="1">
    <location>
        <begin position="150"/>
        <end position="197"/>
    </location>
</feature>
<evidence type="ECO:0000256" key="1">
    <source>
        <dbReference type="SAM" id="MobiDB-lite"/>
    </source>
</evidence>
<name>A0A158FDL8_9BURK</name>
<evidence type="ECO:0000313" key="2">
    <source>
        <dbReference type="EMBL" id="SAL17952.1"/>
    </source>
</evidence>